<dbReference type="Gene3D" id="3.40.50.2000">
    <property type="entry name" value="Glycogen Phosphorylase B"/>
    <property type="match status" value="2"/>
</dbReference>
<evidence type="ECO:0008006" key="4">
    <source>
        <dbReference type="Google" id="ProtNLM"/>
    </source>
</evidence>
<gene>
    <name evidence="2" type="ORF">GFSPODELE1_LOCUS6556</name>
</gene>
<accession>A0ABP1DJ05</accession>
<proteinExistence type="predicted"/>
<keyword evidence="1" id="KW-0808">Transferase</keyword>
<dbReference type="PANTHER" id="PTHR48045">
    <property type="entry name" value="UDP-GLYCOSYLTRANSFERASE 72B1"/>
    <property type="match status" value="1"/>
</dbReference>
<dbReference type="EMBL" id="OZ037947">
    <property type="protein sequence ID" value="CAL1707823.1"/>
    <property type="molecule type" value="Genomic_DNA"/>
</dbReference>
<dbReference type="PANTHER" id="PTHR48045:SF31">
    <property type="entry name" value="UDP-GLYCOSYLTRANSFERASE 76B1-LIKE"/>
    <property type="match status" value="1"/>
</dbReference>
<sequence>MTPRDAIPEPTAHVAFMALEAWGHTRSLCTLALKLVQTRPLYITFFTSPNIAERVESELSRSFGPEQQALRTLVRVAAMEVGKATPVDPLQFQKFNQSFAETYEKLVNGESITCAYSGKEIKPVVAPDAIIMDFFCVPGLEAVRKFSRKPVKVLAWMSGQAAYILHPYAPVSRGGRGDFRPRIMEEVAKTGRPIEEVSEEIMHEVTGAIVRTPGLPPMYDYEFAPQQRPFKGVGILMMLMHSFIDQCDAIVLSTAEPYEAEAIAEIKAWFAETSREVYTFGPLLPFGQKAIEGEQRQSEKSAEIAKFMQTTLESHGPKSLLYISFGSVFWSVQPEKIWAFLDVVMEKKIPFIMSNASPFGTVPDEVVAKVKAYGHGLLSKWSPQQTILAHPVTGWFVTHGGQNSIVESITLGVPMICWPFSADQPGNAARLSSILDVAYELLEVRTPPHGFKPLYRSGKAPVGTVEAVREEARLVLDKAFGEDGAKKRANIETLRRAVLKTWDADGPARHDLERFIATLPS</sequence>
<name>A0ABP1DJ05_9APHY</name>
<evidence type="ECO:0000256" key="1">
    <source>
        <dbReference type="ARBA" id="ARBA00022679"/>
    </source>
</evidence>
<protein>
    <recommendedName>
        <fullName evidence="4">Glycosyltransferase family 1 protein</fullName>
    </recommendedName>
</protein>
<evidence type="ECO:0000313" key="2">
    <source>
        <dbReference type="EMBL" id="CAL1707823.1"/>
    </source>
</evidence>
<keyword evidence="3" id="KW-1185">Reference proteome</keyword>
<dbReference type="SUPFAM" id="SSF53756">
    <property type="entry name" value="UDP-Glycosyltransferase/glycogen phosphorylase"/>
    <property type="match status" value="1"/>
</dbReference>
<dbReference type="InterPro" id="IPR002213">
    <property type="entry name" value="UDP_glucos_trans"/>
</dbReference>
<evidence type="ECO:0000313" key="3">
    <source>
        <dbReference type="Proteomes" id="UP001497453"/>
    </source>
</evidence>
<dbReference type="Pfam" id="PF00201">
    <property type="entry name" value="UDPGT"/>
    <property type="match status" value="1"/>
</dbReference>
<reference evidence="3" key="1">
    <citation type="submission" date="2024-04" db="EMBL/GenBank/DDBJ databases">
        <authorList>
            <person name="Shaw F."/>
            <person name="Minotto A."/>
        </authorList>
    </citation>
    <scope>NUCLEOTIDE SEQUENCE [LARGE SCALE GENOMIC DNA]</scope>
</reference>
<dbReference type="Proteomes" id="UP001497453">
    <property type="component" value="Chromosome 4"/>
</dbReference>
<dbReference type="CDD" id="cd03784">
    <property type="entry name" value="GT1_Gtf-like"/>
    <property type="match status" value="1"/>
</dbReference>
<organism evidence="2 3">
    <name type="scientific">Somion occarium</name>
    <dbReference type="NCBI Taxonomy" id="3059160"/>
    <lineage>
        <taxon>Eukaryota</taxon>
        <taxon>Fungi</taxon>
        <taxon>Dikarya</taxon>
        <taxon>Basidiomycota</taxon>
        <taxon>Agaricomycotina</taxon>
        <taxon>Agaricomycetes</taxon>
        <taxon>Polyporales</taxon>
        <taxon>Cerrenaceae</taxon>
        <taxon>Somion</taxon>
    </lineage>
</organism>